<dbReference type="Proteomes" id="UP001147653">
    <property type="component" value="Unassembled WGS sequence"/>
</dbReference>
<protein>
    <submittedName>
        <fullName evidence="2">Uncharacterized protein</fullName>
    </submittedName>
</protein>
<evidence type="ECO:0000313" key="3">
    <source>
        <dbReference type="Proteomes" id="UP001147653"/>
    </source>
</evidence>
<name>A0A9X3NFB1_9ACTN</name>
<dbReference type="RefSeq" id="WP_270028321.1">
    <property type="nucleotide sequence ID" value="NZ_JAPDDP010000063.1"/>
</dbReference>
<gene>
    <name evidence="2" type="ORF">OJ997_26610</name>
</gene>
<comment type="caution">
    <text evidence="2">The sequence shown here is derived from an EMBL/GenBank/DDBJ whole genome shotgun (WGS) entry which is preliminary data.</text>
</comment>
<feature type="chain" id="PRO_5040867052" evidence="1">
    <location>
        <begin position="25"/>
        <end position="187"/>
    </location>
</feature>
<organism evidence="2 3">
    <name type="scientific">Solirubrobacter phytolaccae</name>
    <dbReference type="NCBI Taxonomy" id="1404360"/>
    <lineage>
        <taxon>Bacteria</taxon>
        <taxon>Bacillati</taxon>
        <taxon>Actinomycetota</taxon>
        <taxon>Thermoleophilia</taxon>
        <taxon>Solirubrobacterales</taxon>
        <taxon>Solirubrobacteraceae</taxon>
        <taxon>Solirubrobacter</taxon>
    </lineage>
</organism>
<feature type="signal peptide" evidence="1">
    <location>
        <begin position="1"/>
        <end position="24"/>
    </location>
</feature>
<dbReference type="AlphaFoldDB" id="A0A9X3NFB1"/>
<accession>A0A9X3NFB1</accession>
<proteinExistence type="predicted"/>
<keyword evidence="3" id="KW-1185">Reference proteome</keyword>
<keyword evidence="1" id="KW-0732">Signal</keyword>
<evidence type="ECO:0000313" key="2">
    <source>
        <dbReference type="EMBL" id="MDA0183907.1"/>
    </source>
</evidence>
<evidence type="ECO:0000256" key="1">
    <source>
        <dbReference type="SAM" id="SignalP"/>
    </source>
</evidence>
<reference evidence="2" key="1">
    <citation type="submission" date="2022-10" db="EMBL/GenBank/DDBJ databases">
        <title>The WGS of Solirubrobacter phytolaccae KCTC 29190.</title>
        <authorList>
            <person name="Jiang Z."/>
        </authorList>
    </citation>
    <scope>NUCLEOTIDE SEQUENCE</scope>
    <source>
        <strain evidence="2">KCTC 29190</strain>
    </source>
</reference>
<dbReference type="EMBL" id="JAPDDP010000063">
    <property type="protein sequence ID" value="MDA0183907.1"/>
    <property type="molecule type" value="Genomic_DNA"/>
</dbReference>
<sequence>MSLNRLTRAALGVAGAFAVSAALAVPAHAVSVVPTTECATPVITQPFAEWGDGNWYKRVDGGAFEEVSAGWTLTGGATVADGVLSLPAGASAVSAPVCVGHDEPTLRFFGAGQGGLTVAIQFQLLPGLWITLPVGRDTGAAWKPSPIIHMLANYLPAPGDYTNVRFVFTPSGDWQIDDVYVDPRARA</sequence>